<dbReference type="InterPro" id="IPR000315">
    <property type="entry name" value="Znf_B-box"/>
</dbReference>
<dbReference type="PANTHER" id="PTHR24103">
    <property type="entry name" value="E3 UBIQUITIN-PROTEIN LIGASE TRIM"/>
    <property type="match status" value="1"/>
</dbReference>
<dbReference type="InterPro" id="IPR013320">
    <property type="entry name" value="ConA-like_dom_sf"/>
</dbReference>
<dbReference type="InterPro" id="IPR017907">
    <property type="entry name" value="Znf_RING_CS"/>
</dbReference>
<evidence type="ECO:0000259" key="9">
    <source>
        <dbReference type="PROSITE" id="PS50119"/>
    </source>
</evidence>
<dbReference type="GeneID" id="110070837"/>
<evidence type="ECO:0000256" key="1">
    <source>
        <dbReference type="ARBA" id="ARBA00009651"/>
    </source>
</evidence>
<dbReference type="Gene3D" id="3.30.40.10">
    <property type="entry name" value="Zinc/RING finger domain, C3HC4 (zinc finger)"/>
    <property type="match status" value="1"/>
</dbReference>
<evidence type="ECO:0000256" key="6">
    <source>
        <dbReference type="ARBA" id="ARBA00034460"/>
    </source>
</evidence>
<evidence type="ECO:0000259" key="8">
    <source>
        <dbReference type="PROSITE" id="PS50089"/>
    </source>
</evidence>
<dbReference type="RefSeq" id="XP_072845153.1">
    <property type="nucleotide sequence ID" value="XM_072989052.1"/>
</dbReference>
<feature type="domain" description="RING-type" evidence="8">
    <location>
        <begin position="16"/>
        <end position="57"/>
    </location>
</feature>
<dbReference type="SUPFAM" id="SSF49899">
    <property type="entry name" value="Concanavalin A-like lectins/glucanases"/>
    <property type="match status" value="1"/>
</dbReference>
<dbReference type="PROSITE" id="PS50119">
    <property type="entry name" value="ZF_BBOX"/>
    <property type="match status" value="1"/>
</dbReference>
<dbReference type="InterPro" id="IPR043136">
    <property type="entry name" value="B30.2/SPRY_sf"/>
</dbReference>
<evidence type="ECO:0000313" key="12">
    <source>
        <dbReference type="RefSeq" id="XP_072845153.1"/>
    </source>
</evidence>
<dbReference type="PROSITE" id="PS00518">
    <property type="entry name" value="ZF_RING_1"/>
    <property type="match status" value="1"/>
</dbReference>
<dbReference type="Pfam" id="PF00622">
    <property type="entry name" value="SPRY"/>
    <property type="match status" value="1"/>
</dbReference>
<dbReference type="InterPro" id="IPR001870">
    <property type="entry name" value="B30.2/SPRY"/>
</dbReference>
<evidence type="ECO:0000256" key="7">
    <source>
        <dbReference type="PROSITE-ProRule" id="PRU00024"/>
    </source>
</evidence>
<comment type="function">
    <text evidence="6">Neurotoxin that produces dose-dependent hypolocomotion and hyperalgesia in mice. May directly act on the central nervous system, as it is 6500-fold more potent when administered intracerebroventricularly than intraperitoneal.</text>
</comment>
<dbReference type="InterPro" id="IPR003879">
    <property type="entry name" value="Butyrophylin_SPRY"/>
</dbReference>
<evidence type="ECO:0000256" key="5">
    <source>
        <dbReference type="ARBA" id="ARBA00022833"/>
    </source>
</evidence>
<reference evidence="12" key="2">
    <citation type="submission" date="2025-08" db="UniProtKB">
        <authorList>
            <consortium name="RefSeq"/>
        </authorList>
    </citation>
    <scope>IDENTIFICATION</scope>
</reference>
<keyword evidence="5" id="KW-0862">Zinc</keyword>
<gene>
    <name evidence="12" type="primary">LOC110070837</name>
</gene>
<evidence type="ECO:0000256" key="4">
    <source>
        <dbReference type="ARBA" id="ARBA00022771"/>
    </source>
</evidence>
<reference evidence="11" key="1">
    <citation type="submission" date="2025-05" db="UniProtKB">
        <authorList>
            <consortium name="RefSeq"/>
        </authorList>
    </citation>
    <scope>NUCLEOTIDE SEQUENCE [LARGE SCALE GENOMIC DNA]</scope>
</reference>
<feature type="domain" description="B30.2/SPRY" evidence="10">
    <location>
        <begin position="287"/>
        <end position="477"/>
    </location>
</feature>
<dbReference type="Pfam" id="PF00643">
    <property type="entry name" value="zf-B_box"/>
    <property type="match status" value="1"/>
</dbReference>
<dbReference type="Gene3D" id="2.60.120.920">
    <property type="match status" value="1"/>
</dbReference>
<organism evidence="11 12">
    <name type="scientific">Pogona vitticeps</name>
    <name type="common">central bearded dragon</name>
    <dbReference type="NCBI Taxonomy" id="103695"/>
    <lineage>
        <taxon>Eukaryota</taxon>
        <taxon>Metazoa</taxon>
        <taxon>Chordata</taxon>
        <taxon>Craniata</taxon>
        <taxon>Vertebrata</taxon>
        <taxon>Euteleostomi</taxon>
        <taxon>Lepidosauria</taxon>
        <taxon>Squamata</taxon>
        <taxon>Bifurcata</taxon>
        <taxon>Unidentata</taxon>
        <taxon>Episquamata</taxon>
        <taxon>Toxicofera</taxon>
        <taxon>Iguania</taxon>
        <taxon>Acrodonta</taxon>
        <taxon>Agamidae</taxon>
        <taxon>Amphibolurinae</taxon>
        <taxon>Pogona</taxon>
    </lineage>
</organism>
<keyword evidence="11" id="KW-1185">Reference proteome</keyword>
<dbReference type="Gene3D" id="3.30.160.60">
    <property type="entry name" value="Classic Zinc Finger"/>
    <property type="match status" value="1"/>
</dbReference>
<accession>A0ABM5FID5</accession>
<dbReference type="PROSITE" id="PS50089">
    <property type="entry name" value="ZF_RING_2"/>
    <property type="match status" value="1"/>
</dbReference>
<name>A0ABM5FID5_9SAUR</name>
<dbReference type="InterPro" id="IPR006574">
    <property type="entry name" value="PRY"/>
</dbReference>
<dbReference type="Proteomes" id="UP001652642">
    <property type="component" value="Chromosome 2"/>
</dbReference>
<dbReference type="SUPFAM" id="SSF57845">
    <property type="entry name" value="B-box zinc-binding domain"/>
    <property type="match status" value="1"/>
</dbReference>
<dbReference type="PROSITE" id="PS50188">
    <property type="entry name" value="B302_SPRY"/>
    <property type="match status" value="1"/>
</dbReference>
<evidence type="ECO:0000313" key="11">
    <source>
        <dbReference type="Proteomes" id="UP001652642"/>
    </source>
</evidence>
<dbReference type="SMART" id="SM00336">
    <property type="entry name" value="BBOX"/>
    <property type="match status" value="1"/>
</dbReference>
<dbReference type="InterPro" id="IPR013083">
    <property type="entry name" value="Znf_RING/FYVE/PHD"/>
</dbReference>
<dbReference type="SMART" id="SM00589">
    <property type="entry name" value="PRY"/>
    <property type="match status" value="1"/>
</dbReference>
<dbReference type="InterPro" id="IPR050143">
    <property type="entry name" value="TRIM/RBCC"/>
</dbReference>
<comment type="similarity">
    <text evidence="1">Belongs to the ohanin/vespryn family.</text>
</comment>
<protein>
    <submittedName>
        <fullName evidence="12">Zinc finger protein RFP-like isoform X1</fullName>
    </submittedName>
</protein>
<dbReference type="InterPro" id="IPR001841">
    <property type="entry name" value="Znf_RING"/>
</dbReference>
<dbReference type="Pfam" id="PF13765">
    <property type="entry name" value="PRY"/>
    <property type="match status" value="1"/>
</dbReference>
<dbReference type="CDD" id="cd19791">
    <property type="entry name" value="Bbox2_TRIM60-like"/>
    <property type="match status" value="1"/>
</dbReference>
<dbReference type="Pfam" id="PF15227">
    <property type="entry name" value="zf-C3HC4_4"/>
    <property type="match status" value="1"/>
</dbReference>
<feature type="domain" description="B box-type" evidence="9">
    <location>
        <begin position="88"/>
        <end position="129"/>
    </location>
</feature>
<keyword evidence="3" id="KW-0479">Metal-binding</keyword>
<dbReference type="SUPFAM" id="SSF57850">
    <property type="entry name" value="RING/U-box"/>
    <property type="match status" value="1"/>
</dbReference>
<keyword evidence="4 7" id="KW-0863">Zinc-finger</keyword>
<evidence type="ECO:0000256" key="2">
    <source>
        <dbReference type="ARBA" id="ARBA00022699"/>
    </source>
</evidence>
<evidence type="ECO:0000259" key="10">
    <source>
        <dbReference type="PROSITE" id="PS50188"/>
    </source>
</evidence>
<proteinExistence type="inferred from homology"/>
<dbReference type="InterPro" id="IPR003877">
    <property type="entry name" value="SPRY_dom"/>
</dbReference>
<keyword evidence="2" id="KW-0528">Neurotoxin</keyword>
<sequence>MADEGTLKTFQVQVTCTLCMGYFDAPKVLDCGHTFCHNCISKYWTEFLSTSNCPECKETVQSGNLLPNRGLESLVELVKRLEADLVSEKERVCEEHWRPLTSFCKGDRTPLCTLCVESGEHQNHDMVPLEQAVEELKEYFLACIDTVRSRTESVLFHKTDLESEGEVLLKSAQIAKEQMVAKFHDLHKFLLLREHFLTSKIESTEQEIIRTRDKHMEDIFRQISFHQKVVHDLQEKRYQPPTELVQDIGSMIGRYEHTNVAPCPEPFSSKERWQLWDLLDVNTFLDCAIKQFKTILENQLSLQEAKVTLDPQTAHPQLLLSENFRSVRLRDDPQEMPQRPARFDASLSVLGREGFGTGRNYWDVVVGSEGNWAVGVARKSVKKKDQLAKQQSGAQVYALGKLDGHVHFFCPPGDSYVNYSGELGRVRISLNCLGRNVAFFDGDTGGLIHQAVIPAACKGILFPFFQVSKKAVLTLVP</sequence>
<dbReference type="PRINTS" id="PR01407">
    <property type="entry name" value="BUTYPHLNCDUF"/>
</dbReference>
<keyword evidence="2" id="KW-0800">Toxin</keyword>
<evidence type="ECO:0000256" key="3">
    <source>
        <dbReference type="ARBA" id="ARBA00022723"/>
    </source>
</evidence>
<dbReference type="SMART" id="SM00184">
    <property type="entry name" value="RING"/>
    <property type="match status" value="1"/>
</dbReference>